<dbReference type="Proteomes" id="UP000824998">
    <property type="component" value="Unassembled WGS sequence"/>
</dbReference>
<feature type="region of interest" description="Disordered" evidence="1">
    <location>
        <begin position="148"/>
        <end position="182"/>
    </location>
</feature>
<proteinExistence type="predicted"/>
<feature type="region of interest" description="Disordered" evidence="1">
    <location>
        <begin position="196"/>
        <end position="243"/>
    </location>
</feature>
<dbReference type="EMBL" id="MU251381">
    <property type="protein sequence ID" value="KAG9237742.1"/>
    <property type="molecule type" value="Genomic_DNA"/>
</dbReference>
<organism evidence="2 3">
    <name type="scientific">Amylocarpus encephaloides</name>
    <dbReference type="NCBI Taxonomy" id="45428"/>
    <lineage>
        <taxon>Eukaryota</taxon>
        <taxon>Fungi</taxon>
        <taxon>Dikarya</taxon>
        <taxon>Ascomycota</taxon>
        <taxon>Pezizomycotina</taxon>
        <taxon>Leotiomycetes</taxon>
        <taxon>Helotiales</taxon>
        <taxon>Helotiales incertae sedis</taxon>
        <taxon>Amylocarpus</taxon>
    </lineage>
</organism>
<evidence type="ECO:0000256" key="1">
    <source>
        <dbReference type="SAM" id="MobiDB-lite"/>
    </source>
</evidence>
<keyword evidence="3" id="KW-1185">Reference proteome</keyword>
<accession>A0A9P7YQC0</accession>
<sequence length="640" mass="68380">MDGGNEEPGMFPAPYPDVVVQNATECEPSLFEKFQGKLASASTISEEDFGSYFAGILQESESRGQAVYIAHNGELVRLGGENGQLGLADVKNLLGAFHKSNANDRRYLLSAMVESFTKFLEGMSKHGSAQLAAAVSGVTNASILTGGIPDLMPQGGNSHGTDEASGTSSMDNHLYRTDPGCPLQKKAMESMHRALNVPPSSSMFSSTTEFPAQPRPPPSRRPRGRPRKDGQAPRQKKQVDVRPALAYASTIQPPANACSREMLVRSMEQENQKMQQQLVQDLQQSSRGHDVTAPGDHIQPELRSMFQQVMQDSENGGSHSPLYTSPPASVAQSVARQDPMVFPANIDPQILPGASMSGAGLADAPGPHEQLFMSDPSMDAGQVFPSAVSSSTYPQAGGASMAPFYSAYGSSLARLQAPPSSLGSGYPNAGSSSMYDFKDEQAFPQALAQTNMSISPSQAYGSPPTQPSAPLGLMGYPLSQEPFGPGPMNAPSAKLPRRKARANGEPPSAARSNMHSLRAADPAIQGPAVPLPPCTKTLTMAQVVHTEFICEWPKPAGSGRVVHGKYYVMICPIDRCRSRTFDSVKGANVHMIQYDAAHSNGVGRQRDHARTVEICGVRIRDATPQAVGEHNRQILPATER</sequence>
<reference evidence="2" key="1">
    <citation type="journal article" date="2021" name="IMA Fungus">
        <title>Genomic characterization of three marine fungi, including Emericellopsis atlantica sp. nov. with signatures of a generalist lifestyle and marine biomass degradation.</title>
        <authorList>
            <person name="Hagestad O.C."/>
            <person name="Hou L."/>
            <person name="Andersen J.H."/>
            <person name="Hansen E.H."/>
            <person name="Altermark B."/>
            <person name="Li C."/>
            <person name="Kuhnert E."/>
            <person name="Cox R.J."/>
            <person name="Crous P.W."/>
            <person name="Spatafora J.W."/>
            <person name="Lail K."/>
            <person name="Amirebrahimi M."/>
            <person name="Lipzen A."/>
            <person name="Pangilinan J."/>
            <person name="Andreopoulos W."/>
            <person name="Hayes R.D."/>
            <person name="Ng V."/>
            <person name="Grigoriev I.V."/>
            <person name="Jackson S.A."/>
            <person name="Sutton T.D.S."/>
            <person name="Dobson A.D.W."/>
            <person name="Rama T."/>
        </authorList>
    </citation>
    <scope>NUCLEOTIDE SEQUENCE</scope>
    <source>
        <strain evidence="2">TRa018bII</strain>
    </source>
</reference>
<name>A0A9P7YQC0_9HELO</name>
<feature type="compositionally biased region" description="Polar residues" evidence="1">
    <location>
        <begin position="198"/>
        <end position="210"/>
    </location>
</feature>
<evidence type="ECO:0000313" key="2">
    <source>
        <dbReference type="EMBL" id="KAG9237742.1"/>
    </source>
</evidence>
<gene>
    <name evidence="2" type="ORF">BJ875DRAFT_481043</name>
</gene>
<dbReference type="AlphaFoldDB" id="A0A9P7YQC0"/>
<feature type="region of interest" description="Disordered" evidence="1">
    <location>
        <begin position="480"/>
        <end position="512"/>
    </location>
</feature>
<protein>
    <submittedName>
        <fullName evidence="2">Uncharacterized protein</fullName>
    </submittedName>
</protein>
<evidence type="ECO:0000313" key="3">
    <source>
        <dbReference type="Proteomes" id="UP000824998"/>
    </source>
</evidence>
<comment type="caution">
    <text evidence="2">The sequence shown here is derived from an EMBL/GenBank/DDBJ whole genome shotgun (WGS) entry which is preliminary data.</text>
</comment>